<reference evidence="1 2" key="1">
    <citation type="journal article" date="2010" name="Science">
        <title>Genomic comparison of the ants Camponotus floridanus and Harpegnathos saltator.</title>
        <authorList>
            <person name="Bonasio R."/>
            <person name="Zhang G."/>
            <person name="Ye C."/>
            <person name="Mutti N.S."/>
            <person name="Fang X."/>
            <person name="Qin N."/>
            <person name="Donahue G."/>
            <person name="Yang P."/>
            <person name="Li Q."/>
            <person name="Li C."/>
            <person name="Zhang P."/>
            <person name="Huang Z."/>
            <person name="Berger S.L."/>
            <person name="Reinberg D."/>
            <person name="Wang J."/>
            <person name="Liebig J."/>
        </authorList>
    </citation>
    <scope>NUCLEOTIDE SEQUENCE [LARGE SCALE GENOMIC DNA]</scope>
    <source>
        <strain evidence="2">C129</strain>
    </source>
</reference>
<dbReference type="AlphaFoldDB" id="E2A178"/>
<feature type="non-terminal residue" evidence="1">
    <location>
        <position position="46"/>
    </location>
</feature>
<evidence type="ECO:0000313" key="2">
    <source>
        <dbReference type="Proteomes" id="UP000000311"/>
    </source>
</evidence>
<dbReference type="EMBL" id="GL435717">
    <property type="protein sequence ID" value="EFN72806.1"/>
    <property type="molecule type" value="Genomic_DNA"/>
</dbReference>
<dbReference type="Proteomes" id="UP000000311">
    <property type="component" value="Unassembled WGS sequence"/>
</dbReference>
<protein>
    <recommendedName>
        <fullName evidence="3">Reverse transcriptase domain-containing protein</fullName>
    </recommendedName>
</protein>
<proteinExistence type="predicted"/>
<keyword evidence="2" id="KW-1185">Reference proteome</keyword>
<name>E2A178_CAMFO</name>
<accession>E2A178</accession>
<organism evidence="2">
    <name type="scientific">Camponotus floridanus</name>
    <name type="common">Florida carpenter ant</name>
    <dbReference type="NCBI Taxonomy" id="104421"/>
    <lineage>
        <taxon>Eukaryota</taxon>
        <taxon>Metazoa</taxon>
        <taxon>Ecdysozoa</taxon>
        <taxon>Arthropoda</taxon>
        <taxon>Hexapoda</taxon>
        <taxon>Insecta</taxon>
        <taxon>Pterygota</taxon>
        <taxon>Neoptera</taxon>
        <taxon>Endopterygota</taxon>
        <taxon>Hymenoptera</taxon>
        <taxon>Apocrita</taxon>
        <taxon>Aculeata</taxon>
        <taxon>Formicoidea</taxon>
        <taxon>Formicidae</taxon>
        <taxon>Formicinae</taxon>
        <taxon>Camponotus</taxon>
    </lineage>
</organism>
<evidence type="ECO:0008006" key="3">
    <source>
        <dbReference type="Google" id="ProtNLM"/>
    </source>
</evidence>
<feature type="non-terminal residue" evidence="1">
    <location>
        <position position="1"/>
    </location>
</feature>
<sequence>NDAIGHISFNLLFYYRYADDVALAVPSFMFNRIVDIFNFFHPRFQF</sequence>
<dbReference type="InParanoid" id="E2A178"/>
<gene>
    <name evidence="1" type="ORF">EAG_02631</name>
</gene>
<evidence type="ECO:0000313" key="1">
    <source>
        <dbReference type="EMBL" id="EFN72806.1"/>
    </source>
</evidence>